<feature type="transmembrane region" description="Helical" evidence="2">
    <location>
        <begin position="36"/>
        <end position="57"/>
    </location>
</feature>
<organism evidence="3 4">
    <name type="scientific">Caenorhabditis tropicalis</name>
    <dbReference type="NCBI Taxonomy" id="1561998"/>
    <lineage>
        <taxon>Eukaryota</taxon>
        <taxon>Metazoa</taxon>
        <taxon>Ecdysozoa</taxon>
        <taxon>Nematoda</taxon>
        <taxon>Chromadorea</taxon>
        <taxon>Rhabditida</taxon>
        <taxon>Rhabditina</taxon>
        <taxon>Rhabditomorpha</taxon>
        <taxon>Rhabditoidea</taxon>
        <taxon>Rhabditidae</taxon>
        <taxon>Peloderinae</taxon>
        <taxon>Caenorhabditis</taxon>
    </lineage>
</organism>
<proteinExistence type="predicted"/>
<evidence type="ECO:0000256" key="2">
    <source>
        <dbReference type="SAM" id="Phobius"/>
    </source>
</evidence>
<keyword evidence="3" id="KW-1185">Reference proteome</keyword>
<accession>A0A1I7UA48</accession>
<name>A0A1I7UA48_9PELO</name>
<evidence type="ECO:0000313" key="4">
    <source>
        <dbReference type="WBParaSite" id="Csp11.Scaffold629.g16408.t1"/>
    </source>
</evidence>
<reference evidence="4" key="1">
    <citation type="submission" date="2016-11" db="UniProtKB">
        <authorList>
            <consortium name="WormBaseParasite"/>
        </authorList>
    </citation>
    <scope>IDENTIFICATION</scope>
</reference>
<keyword evidence="2" id="KW-0812">Transmembrane</keyword>
<evidence type="ECO:0000256" key="1">
    <source>
        <dbReference type="SAM" id="MobiDB-lite"/>
    </source>
</evidence>
<sequence>MGKGKKRKSRDTEQEDTSGESGGKEAYQRPNCCDTFMLALVCFFLVIALAISIPILLTANGSMDIEFIRKKLNDPEKVKN</sequence>
<protein>
    <submittedName>
        <fullName evidence="4">Col_cuticle_N domain-containing protein</fullName>
    </submittedName>
</protein>
<keyword evidence="2" id="KW-1133">Transmembrane helix</keyword>
<evidence type="ECO:0000313" key="3">
    <source>
        <dbReference type="Proteomes" id="UP000095282"/>
    </source>
</evidence>
<dbReference type="WBParaSite" id="Csp11.Scaffold629.g16408.t1">
    <property type="protein sequence ID" value="Csp11.Scaffold629.g16408.t1"/>
    <property type="gene ID" value="Csp11.Scaffold629.g16408"/>
</dbReference>
<dbReference type="AlphaFoldDB" id="A0A1I7UA48"/>
<feature type="region of interest" description="Disordered" evidence="1">
    <location>
        <begin position="1"/>
        <end position="28"/>
    </location>
</feature>
<dbReference type="Proteomes" id="UP000095282">
    <property type="component" value="Unplaced"/>
</dbReference>
<keyword evidence="2" id="KW-0472">Membrane</keyword>
<dbReference type="eggNOG" id="ENOG502TIXS">
    <property type="taxonomic scope" value="Eukaryota"/>
</dbReference>